<feature type="transmembrane region" description="Helical" evidence="1">
    <location>
        <begin position="59"/>
        <end position="76"/>
    </location>
</feature>
<keyword evidence="1" id="KW-1133">Transmembrane helix</keyword>
<evidence type="ECO:0000313" key="3">
    <source>
        <dbReference type="Proteomes" id="UP000675431"/>
    </source>
</evidence>
<dbReference type="InterPro" id="IPR032111">
    <property type="entry name" value="Clostridium_phage_holin"/>
</dbReference>
<keyword evidence="1" id="KW-0472">Membrane</keyword>
<dbReference type="EMBL" id="JAGSIE010000012">
    <property type="protein sequence ID" value="MBR7553453.1"/>
    <property type="molecule type" value="Genomic_DNA"/>
</dbReference>
<organism evidence="2 3">
    <name type="scientific">Allobacillus saliphilus</name>
    <dbReference type="NCBI Taxonomy" id="2912308"/>
    <lineage>
        <taxon>Bacteria</taxon>
        <taxon>Bacillati</taxon>
        <taxon>Bacillota</taxon>
        <taxon>Bacilli</taxon>
        <taxon>Bacillales</taxon>
        <taxon>Bacillaceae</taxon>
        <taxon>Allobacillus</taxon>
    </lineage>
</organism>
<sequence length="82" mass="9198">MAMLDFIMEEAYILIPVLIIIGRILKISTNLPSRFIPITLLGLSFLLTGVMLGLSFETFIQSVLIAGAAVFSHQLFKQMRNR</sequence>
<comment type="caution">
    <text evidence="2">The sequence shown here is derived from an EMBL/GenBank/DDBJ whole genome shotgun (WGS) entry which is preliminary data.</text>
</comment>
<feature type="transmembrane region" description="Helical" evidence="1">
    <location>
        <begin position="34"/>
        <end position="53"/>
    </location>
</feature>
<evidence type="ECO:0000313" key="2">
    <source>
        <dbReference type="EMBL" id="MBR7553453.1"/>
    </source>
</evidence>
<evidence type="ECO:0000256" key="1">
    <source>
        <dbReference type="SAM" id="Phobius"/>
    </source>
</evidence>
<protein>
    <submittedName>
        <fullName evidence="2">Phage holin family protein</fullName>
    </submittedName>
</protein>
<feature type="transmembrane region" description="Helical" evidence="1">
    <location>
        <begin position="6"/>
        <end position="25"/>
    </location>
</feature>
<proteinExistence type="predicted"/>
<reference evidence="2 3" key="1">
    <citation type="submission" date="2021-04" db="EMBL/GenBank/DDBJ databases">
        <title>Allobacillus sp. nov. SKP8-2 isolated from shrimp paste.</title>
        <authorList>
            <person name="Tanasupawat S."/>
            <person name="Yiamsombat S."/>
            <person name="Kanchanasin P."/>
            <person name="Kuncharoen N."/>
        </authorList>
    </citation>
    <scope>NUCLEOTIDE SEQUENCE [LARGE SCALE GENOMIC DNA]</scope>
    <source>
        <strain evidence="2 3">SKP8-2</strain>
    </source>
</reference>
<dbReference type="AlphaFoldDB" id="A0A941CT62"/>
<dbReference type="Pfam" id="PF16079">
    <property type="entry name" value="Phage_holin_5_2"/>
    <property type="match status" value="1"/>
</dbReference>
<keyword evidence="1" id="KW-0812">Transmembrane</keyword>
<gene>
    <name evidence="2" type="ORF">KC820_04710</name>
</gene>
<keyword evidence="3" id="KW-1185">Reference proteome</keyword>
<accession>A0A941CT62</accession>
<name>A0A941CT62_9BACI</name>
<dbReference type="Proteomes" id="UP000675431">
    <property type="component" value="Unassembled WGS sequence"/>
</dbReference>